<dbReference type="OrthoDB" id="999762at2759"/>
<name>A0A5B6WIZ3_9ROSI</name>
<sequence length="124" mass="14163">MTRLALGNLLFDSKIETTVRANHKETKLQKKQLEVVGTKKNPPPEIEPGFDPPEKVPNTRVNVNPNPTQEPMAQKIRQMAEAFADQQLLCTAYPTMDTNFEVKSRFIQLLLTFCELQNENHTNI</sequence>
<evidence type="ECO:0000313" key="3">
    <source>
        <dbReference type="Proteomes" id="UP000325315"/>
    </source>
</evidence>
<feature type="region of interest" description="Disordered" evidence="1">
    <location>
        <begin position="36"/>
        <end position="69"/>
    </location>
</feature>
<proteinExistence type="predicted"/>
<evidence type="ECO:0000256" key="1">
    <source>
        <dbReference type="SAM" id="MobiDB-lite"/>
    </source>
</evidence>
<dbReference type="EMBL" id="SMMG02000003">
    <property type="protein sequence ID" value="KAA3481136.1"/>
    <property type="molecule type" value="Genomic_DNA"/>
</dbReference>
<reference evidence="2" key="1">
    <citation type="submission" date="2019-08" db="EMBL/GenBank/DDBJ databases">
        <authorList>
            <person name="Liu F."/>
        </authorList>
    </citation>
    <scope>NUCLEOTIDE SEQUENCE [LARGE SCALE GENOMIC DNA]</scope>
    <source>
        <strain evidence="2">PA1801</strain>
        <tissue evidence="2">Leaf</tissue>
    </source>
</reference>
<evidence type="ECO:0000313" key="2">
    <source>
        <dbReference type="EMBL" id="KAA3481136.1"/>
    </source>
</evidence>
<organism evidence="2 3">
    <name type="scientific">Gossypium australe</name>
    <dbReference type="NCBI Taxonomy" id="47621"/>
    <lineage>
        <taxon>Eukaryota</taxon>
        <taxon>Viridiplantae</taxon>
        <taxon>Streptophyta</taxon>
        <taxon>Embryophyta</taxon>
        <taxon>Tracheophyta</taxon>
        <taxon>Spermatophyta</taxon>
        <taxon>Magnoliopsida</taxon>
        <taxon>eudicotyledons</taxon>
        <taxon>Gunneridae</taxon>
        <taxon>Pentapetalae</taxon>
        <taxon>rosids</taxon>
        <taxon>malvids</taxon>
        <taxon>Malvales</taxon>
        <taxon>Malvaceae</taxon>
        <taxon>Malvoideae</taxon>
        <taxon>Gossypium</taxon>
    </lineage>
</organism>
<comment type="caution">
    <text evidence="2">The sequence shown here is derived from an EMBL/GenBank/DDBJ whole genome shotgun (WGS) entry which is preliminary data.</text>
</comment>
<feature type="compositionally biased region" description="Low complexity" evidence="1">
    <location>
        <begin position="56"/>
        <end position="67"/>
    </location>
</feature>
<gene>
    <name evidence="2" type="ORF">EPI10_021528</name>
</gene>
<protein>
    <submittedName>
        <fullName evidence="2">Uncharacterized protein</fullName>
    </submittedName>
</protein>
<accession>A0A5B6WIZ3</accession>
<keyword evidence="3" id="KW-1185">Reference proteome</keyword>
<dbReference type="Proteomes" id="UP000325315">
    <property type="component" value="Unassembled WGS sequence"/>
</dbReference>
<dbReference type="AlphaFoldDB" id="A0A5B6WIZ3"/>